<dbReference type="OrthoDB" id="6771915at2759"/>
<keyword evidence="3" id="KW-1185">Reference proteome</keyword>
<sequence>MANLNYFINSTNPEIFSIVPRPGGFANIPVPEKTYLKPKTISAGRRRSRSRADTSGVRRSLIAAPSAEISTGVSDYDACPRQYKISQIIAATPWSVEFDEFLEPSEYSARVVDPFQDSVDMLAMTISIIMLLSKGYDKISESHFKWTLSYLKCIKDEFGQTPPNIQGILNHINQVTGGQITSFLEGLDDSDGADKKFRISESTPDVAEG</sequence>
<comment type="caution">
    <text evidence="2">The sequence shown here is derived from an EMBL/GenBank/DDBJ whole genome shotgun (WGS) entry which is preliminary data.</text>
</comment>
<evidence type="ECO:0000313" key="3">
    <source>
        <dbReference type="Proteomes" id="UP000625711"/>
    </source>
</evidence>
<protein>
    <submittedName>
        <fullName evidence="2">Uncharacterized protein</fullName>
    </submittedName>
</protein>
<proteinExistence type="predicted"/>
<organism evidence="2 3">
    <name type="scientific">Rhynchophorus ferrugineus</name>
    <name type="common">Red palm weevil</name>
    <name type="synonym">Curculio ferrugineus</name>
    <dbReference type="NCBI Taxonomy" id="354439"/>
    <lineage>
        <taxon>Eukaryota</taxon>
        <taxon>Metazoa</taxon>
        <taxon>Ecdysozoa</taxon>
        <taxon>Arthropoda</taxon>
        <taxon>Hexapoda</taxon>
        <taxon>Insecta</taxon>
        <taxon>Pterygota</taxon>
        <taxon>Neoptera</taxon>
        <taxon>Endopterygota</taxon>
        <taxon>Coleoptera</taxon>
        <taxon>Polyphaga</taxon>
        <taxon>Cucujiformia</taxon>
        <taxon>Curculionidae</taxon>
        <taxon>Dryophthorinae</taxon>
        <taxon>Rhynchophorus</taxon>
    </lineage>
</organism>
<dbReference type="Proteomes" id="UP000625711">
    <property type="component" value="Unassembled WGS sequence"/>
</dbReference>
<dbReference type="AlphaFoldDB" id="A0A834HTS3"/>
<evidence type="ECO:0000256" key="1">
    <source>
        <dbReference type="SAM" id="MobiDB-lite"/>
    </source>
</evidence>
<dbReference type="EMBL" id="JAACXV010014584">
    <property type="protein sequence ID" value="KAF7265836.1"/>
    <property type="molecule type" value="Genomic_DNA"/>
</dbReference>
<feature type="region of interest" description="Disordered" evidence="1">
    <location>
        <begin position="39"/>
        <end position="58"/>
    </location>
</feature>
<evidence type="ECO:0000313" key="2">
    <source>
        <dbReference type="EMBL" id="KAF7265836.1"/>
    </source>
</evidence>
<reference evidence="2" key="1">
    <citation type="submission" date="2020-08" db="EMBL/GenBank/DDBJ databases">
        <title>Genome sequencing and assembly of the red palm weevil Rhynchophorus ferrugineus.</title>
        <authorList>
            <person name="Dias G.B."/>
            <person name="Bergman C.M."/>
            <person name="Manee M."/>
        </authorList>
    </citation>
    <scope>NUCLEOTIDE SEQUENCE</scope>
    <source>
        <strain evidence="2">AA-2017</strain>
        <tissue evidence="2">Whole larva</tissue>
    </source>
</reference>
<gene>
    <name evidence="2" type="ORF">GWI33_020906</name>
</gene>
<name>A0A834HTS3_RHYFE</name>
<accession>A0A834HTS3</accession>